<proteinExistence type="predicted"/>
<sequence length="469" mass="54305">MVTLSFCNRRYIRLWPVLILLSVALLLVWRNFQQAQKLAASSNIGGVKSVSLLLPNASNPPSSSADLYLHNDRQPKVMREDSPRTKELQSLLKCRNRSLRFQRLQHGDFWLLQNLVVGRKSRDVGCAEAVTYTTNGDFTFFDNLEMVVSRWRAPVSFAIHTPGYDLNTTLDAIRYVRNCLPESDSIKDWVSFHVYFPNRHMPDHVPYDEAEALFYPNICTSVSPPYTRIPPTESYKSRANLTYPINVGRNIARQAANTHFIFACDIELYPSPGFVDQFLDMVARNHSVLPLDPRQRRRVYPLPVFEIETGVQVPADKDELLTLYRKQQAQVFHLKLCPTCHTIPGQEEWLNRTSKADDQLHVFSKTLRKWKFRAWEPFYVSDNTEPLFDERVTWEGQSNKRIQNYAMCLLDYEYHVLSPAFLVHSPGIKKSSGRDPTRLQYAKEMTKFIKDKIEPEYKVLFGANSACRT</sequence>
<dbReference type="eggNOG" id="KOG3765">
    <property type="taxonomic scope" value="Eukaryota"/>
</dbReference>
<dbReference type="Pfam" id="PF13896">
    <property type="entry name" value="Glyco_transf_49"/>
    <property type="match status" value="1"/>
</dbReference>
<keyword evidence="1" id="KW-0472">Membrane</keyword>
<dbReference type="OMA" id="MYKVQAN"/>
<dbReference type="EMBL" id="CM000157">
    <property type="protein sequence ID" value="EDW88900.1"/>
    <property type="molecule type" value="Genomic_DNA"/>
</dbReference>
<evidence type="ECO:0000256" key="1">
    <source>
        <dbReference type="SAM" id="Phobius"/>
    </source>
</evidence>
<protein>
    <submittedName>
        <fullName evidence="2">Uncharacterized protein, isoform A</fullName>
    </submittedName>
</protein>
<name>B4P035_DROYA</name>
<dbReference type="PhylomeDB" id="B4P035"/>
<dbReference type="HOGENOM" id="CLU_019238_0_0_1"/>
<dbReference type="PANTHER" id="PTHR47412">
    <property type="entry name" value="FI01434P-RELATED"/>
    <property type="match status" value="1"/>
</dbReference>
<keyword evidence="1" id="KW-0812">Transmembrane</keyword>
<organism evidence="2 3">
    <name type="scientific">Drosophila yakuba</name>
    <name type="common">Fruit fly</name>
    <dbReference type="NCBI Taxonomy" id="7245"/>
    <lineage>
        <taxon>Eukaryota</taxon>
        <taxon>Metazoa</taxon>
        <taxon>Ecdysozoa</taxon>
        <taxon>Arthropoda</taxon>
        <taxon>Hexapoda</taxon>
        <taxon>Insecta</taxon>
        <taxon>Pterygota</taxon>
        <taxon>Neoptera</taxon>
        <taxon>Endopterygota</taxon>
        <taxon>Diptera</taxon>
        <taxon>Brachycera</taxon>
        <taxon>Muscomorpha</taxon>
        <taxon>Ephydroidea</taxon>
        <taxon>Drosophilidae</taxon>
        <taxon>Drosophila</taxon>
        <taxon>Sophophora</taxon>
    </lineage>
</organism>
<dbReference type="Proteomes" id="UP000002282">
    <property type="component" value="Chromosome 2L"/>
</dbReference>
<evidence type="ECO:0000313" key="2">
    <source>
        <dbReference type="EMBL" id="EDW88900.1"/>
    </source>
</evidence>
<feature type="transmembrane region" description="Helical" evidence="1">
    <location>
        <begin position="12"/>
        <end position="32"/>
    </location>
</feature>
<dbReference type="AlphaFoldDB" id="B4P035"/>
<reference evidence="2 3" key="1">
    <citation type="journal article" date="2007" name="Nature">
        <title>Evolution of genes and genomes on the Drosophila phylogeny.</title>
        <authorList>
            <consortium name="Drosophila 12 Genomes Consortium"/>
            <person name="Clark A.G."/>
            <person name="Eisen M.B."/>
            <person name="Smith D.R."/>
            <person name="Bergman C.M."/>
            <person name="Oliver B."/>
            <person name="Markow T.A."/>
            <person name="Kaufman T.C."/>
            <person name="Kellis M."/>
            <person name="Gelbart W."/>
            <person name="Iyer V.N."/>
            <person name="Pollard D.A."/>
            <person name="Sackton T.B."/>
            <person name="Larracuente A.M."/>
            <person name="Singh N.D."/>
            <person name="Abad J.P."/>
            <person name="Abt D.N."/>
            <person name="Adryan B."/>
            <person name="Aguade M."/>
            <person name="Akashi H."/>
            <person name="Anderson W.W."/>
            <person name="Aquadro C.F."/>
            <person name="Ardell D.H."/>
            <person name="Arguello R."/>
            <person name="Artieri C.G."/>
            <person name="Barbash D.A."/>
            <person name="Barker D."/>
            <person name="Barsanti P."/>
            <person name="Batterham P."/>
            <person name="Batzoglou S."/>
            <person name="Begun D."/>
            <person name="Bhutkar A."/>
            <person name="Blanco E."/>
            <person name="Bosak S.A."/>
            <person name="Bradley R.K."/>
            <person name="Brand A.D."/>
            <person name="Brent M.R."/>
            <person name="Brooks A.N."/>
            <person name="Brown R.H."/>
            <person name="Butlin R.K."/>
            <person name="Caggese C."/>
            <person name="Calvi B.R."/>
            <person name="Bernardo de Carvalho A."/>
            <person name="Caspi A."/>
            <person name="Castrezana S."/>
            <person name="Celniker S.E."/>
            <person name="Chang J.L."/>
            <person name="Chapple C."/>
            <person name="Chatterji S."/>
            <person name="Chinwalla A."/>
            <person name="Civetta A."/>
            <person name="Clifton S.W."/>
            <person name="Comeron J.M."/>
            <person name="Costello J.C."/>
            <person name="Coyne J.A."/>
            <person name="Daub J."/>
            <person name="David R.G."/>
            <person name="Delcher A.L."/>
            <person name="Delehaunty K."/>
            <person name="Do C.B."/>
            <person name="Ebling H."/>
            <person name="Edwards K."/>
            <person name="Eickbush T."/>
            <person name="Evans J.D."/>
            <person name="Filipski A."/>
            <person name="Findeiss S."/>
            <person name="Freyhult E."/>
            <person name="Fulton L."/>
            <person name="Fulton R."/>
            <person name="Garcia A.C."/>
            <person name="Gardiner A."/>
            <person name="Garfield D.A."/>
            <person name="Garvin B.E."/>
            <person name="Gibson G."/>
            <person name="Gilbert D."/>
            <person name="Gnerre S."/>
            <person name="Godfrey J."/>
            <person name="Good R."/>
            <person name="Gotea V."/>
            <person name="Gravely B."/>
            <person name="Greenberg A.J."/>
            <person name="Griffiths-Jones S."/>
            <person name="Gross S."/>
            <person name="Guigo R."/>
            <person name="Gustafson E.A."/>
            <person name="Haerty W."/>
            <person name="Hahn M.W."/>
            <person name="Halligan D.L."/>
            <person name="Halpern A.L."/>
            <person name="Halter G.M."/>
            <person name="Han M.V."/>
            <person name="Heger A."/>
            <person name="Hillier L."/>
            <person name="Hinrichs A.S."/>
            <person name="Holmes I."/>
            <person name="Hoskins R.A."/>
            <person name="Hubisz M.J."/>
            <person name="Hultmark D."/>
            <person name="Huntley M.A."/>
            <person name="Jaffe D.B."/>
            <person name="Jagadeeshan S."/>
            <person name="Jeck W.R."/>
            <person name="Johnson J."/>
            <person name="Jones C.D."/>
            <person name="Jordan W.C."/>
            <person name="Karpen G.H."/>
            <person name="Kataoka E."/>
            <person name="Keightley P.D."/>
            <person name="Kheradpour P."/>
            <person name="Kirkness E.F."/>
            <person name="Koerich L.B."/>
            <person name="Kristiansen K."/>
            <person name="Kudrna D."/>
            <person name="Kulathinal R.J."/>
            <person name="Kumar S."/>
            <person name="Kwok R."/>
            <person name="Lander E."/>
            <person name="Langley C.H."/>
            <person name="Lapoint R."/>
            <person name="Lazzaro B.P."/>
            <person name="Lee S.J."/>
            <person name="Levesque L."/>
            <person name="Li R."/>
            <person name="Lin C.F."/>
            <person name="Lin M.F."/>
            <person name="Lindblad-Toh K."/>
            <person name="Llopart A."/>
            <person name="Long M."/>
            <person name="Low L."/>
            <person name="Lozovsky E."/>
            <person name="Lu J."/>
            <person name="Luo M."/>
            <person name="Machado C.A."/>
            <person name="Makalowski W."/>
            <person name="Marzo M."/>
            <person name="Matsuda M."/>
            <person name="Matzkin L."/>
            <person name="McAllister B."/>
            <person name="McBride C.S."/>
            <person name="McKernan B."/>
            <person name="McKernan K."/>
            <person name="Mendez-Lago M."/>
            <person name="Minx P."/>
            <person name="Mollenhauer M.U."/>
            <person name="Montooth K."/>
            <person name="Mount S.M."/>
            <person name="Mu X."/>
            <person name="Myers E."/>
            <person name="Negre B."/>
            <person name="Newfeld S."/>
            <person name="Nielsen R."/>
            <person name="Noor M.A."/>
            <person name="O'Grady P."/>
            <person name="Pachter L."/>
            <person name="Papaceit M."/>
            <person name="Parisi M.J."/>
            <person name="Parisi M."/>
            <person name="Parts L."/>
            <person name="Pedersen J.S."/>
            <person name="Pesole G."/>
            <person name="Phillippy A.M."/>
            <person name="Ponting C.P."/>
            <person name="Pop M."/>
            <person name="Porcelli D."/>
            <person name="Powell J.R."/>
            <person name="Prohaska S."/>
            <person name="Pruitt K."/>
            <person name="Puig M."/>
            <person name="Quesneville H."/>
            <person name="Ram K.R."/>
            <person name="Rand D."/>
            <person name="Rasmussen M.D."/>
            <person name="Reed L.K."/>
            <person name="Reenan R."/>
            <person name="Reily A."/>
            <person name="Remington K.A."/>
            <person name="Rieger T.T."/>
            <person name="Ritchie M.G."/>
            <person name="Robin C."/>
            <person name="Rogers Y.H."/>
            <person name="Rohde C."/>
            <person name="Rozas J."/>
            <person name="Rubenfield M.J."/>
            <person name="Ruiz A."/>
            <person name="Russo S."/>
            <person name="Salzberg S.L."/>
            <person name="Sanchez-Gracia A."/>
            <person name="Saranga D.J."/>
            <person name="Sato H."/>
            <person name="Schaeffer S.W."/>
            <person name="Schatz M.C."/>
            <person name="Schlenke T."/>
            <person name="Schwartz R."/>
            <person name="Segarra C."/>
            <person name="Singh R.S."/>
            <person name="Sirot L."/>
            <person name="Sirota M."/>
            <person name="Sisneros N.B."/>
            <person name="Smith C.D."/>
            <person name="Smith T.F."/>
            <person name="Spieth J."/>
            <person name="Stage D.E."/>
            <person name="Stark A."/>
            <person name="Stephan W."/>
            <person name="Strausberg R.L."/>
            <person name="Strempel S."/>
            <person name="Sturgill D."/>
            <person name="Sutton G."/>
            <person name="Sutton G.G."/>
            <person name="Tao W."/>
            <person name="Teichmann S."/>
            <person name="Tobari Y.N."/>
            <person name="Tomimura Y."/>
            <person name="Tsolas J.M."/>
            <person name="Valente V.L."/>
            <person name="Venter E."/>
            <person name="Venter J.C."/>
            <person name="Vicario S."/>
            <person name="Vieira F.G."/>
            <person name="Vilella A.J."/>
            <person name="Villasante A."/>
            <person name="Walenz B."/>
            <person name="Wang J."/>
            <person name="Wasserman M."/>
            <person name="Watts T."/>
            <person name="Wilson D."/>
            <person name="Wilson R.K."/>
            <person name="Wing R.A."/>
            <person name="Wolfner M.F."/>
            <person name="Wong A."/>
            <person name="Wong G.K."/>
            <person name="Wu C.I."/>
            <person name="Wu G."/>
            <person name="Yamamoto D."/>
            <person name="Yang H.P."/>
            <person name="Yang S.P."/>
            <person name="Yorke J.A."/>
            <person name="Yoshida K."/>
            <person name="Zdobnov E."/>
            <person name="Zhang P."/>
            <person name="Zhang Y."/>
            <person name="Zimin A.V."/>
            <person name="Baldwin J."/>
            <person name="Abdouelleil A."/>
            <person name="Abdulkadir J."/>
            <person name="Abebe A."/>
            <person name="Abera B."/>
            <person name="Abreu J."/>
            <person name="Acer S.C."/>
            <person name="Aftuck L."/>
            <person name="Alexander A."/>
            <person name="An P."/>
            <person name="Anderson E."/>
            <person name="Anderson S."/>
            <person name="Arachi H."/>
            <person name="Azer M."/>
            <person name="Bachantsang P."/>
            <person name="Barry A."/>
            <person name="Bayul T."/>
            <person name="Berlin A."/>
            <person name="Bessette D."/>
            <person name="Bloom T."/>
            <person name="Blye J."/>
            <person name="Boguslavskiy L."/>
            <person name="Bonnet C."/>
            <person name="Boukhgalter B."/>
            <person name="Bourzgui I."/>
            <person name="Brown A."/>
            <person name="Cahill P."/>
            <person name="Channer S."/>
            <person name="Cheshatsang Y."/>
            <person name="Chuda L."/>
            <person name="Citroen M."/>
            <person name="Collymore A."/>
            <person name="Cooke P."/>
            <person name="Costello M."/>
            <person name="D'Aco K."/>
            <person name="Daza R."/>
            <person name="De Haan G."/>
            <person name="DeGray S."/>
            <person name="DeMaso C."/>
            <person name="Dhargay N."/>
            <person name="Dooley K."/>
            <person name="Dooley E."/>
            <person name="Doricent M."/>
            <person name="Dorje P."/>
            <person name="Dorjee K."/>
            <person name="Dupes A."/>
            <person name="Elong R."/>
            <person name="Falk J."/>
            <person name="Farina A."/>
            <person name="Faro S."/>
            <person name="Ferguson D."/>
            <person name="Fisher S."/>
            <person name="Foley C.D."/>
            <person name="Franke A."/>
            <person name="Friedrich D."/>
            <person name="Gadbois L."/>
            <person name="Gearin G."/>
            <person name="Gearin C.R."/>
            <person name="Giannoukos G."/>
            <person name="Goode T."/>
            <person name="Graham J."/>
            <person name="Grandbois E."/>
            <person name="Grewal S."/>
            <person name="Gyaltsen K."/>
            <person name="Hafez N."/>
            <person name="Hagos B."/>
            <person name="Hall J."/>
            <person name="Henson C."/>
            <person name="Hollinger A."/>
            <person name="Honan T."/>
            <person name="Huard M.D."/>
            <person name="Hughes L."/>
            <person name="Hurhula B."/>
            <person name="Husby M.E."/>
            <person name="Kamat A."/>
            <person name="Kanga B."/>
            <person name="Kashin S."/>
            <person name="Khazanovich D."/>
            <person name="Kisner P."/>
            <person name="Lance K."/>
            <person name="Lara M."/>
            <person name="Lee W."/>
            <person name="Lennon N."/>
            <person name="Letendre F."/>
            <person name="LeVine R."/>
            <person name="Lipovsky A."/>
            <person name="Liu X."/>
            <person name="Liu J."/>
            <person name="Liu S."/>
            <person name="Lokyitsang T."/>
            <person name="Lokyitsang Y."/>
            <person name="Lubonja R."/>
            <person name="Lui A."/>
            <person name="MacDonald P."/>
            <person name="Magnisalis V."/>
            <person name="Maru K."/>
            <person name="Matthews C."/>
            <person name="McCusker W."/>
            <person name="McDonough S."/>
            <person name="Mehta T."/>
            <person name="Meldrim J."/>
            <person name="Meneus L."/>
            <person name="Mihai O."/>
            <person name="Mihalev A."/>
            <person name="Mihova T."/>
            <person name="Mittelman R."/>
            <person name="Mlenga V."/>
            <person name="Montmayeur A."/>
            <person name="Mulrain L."/>
            <person name="Navidi A."/>
            <person name="Naylor J."/>
            <person name="Negash T."/>
            <person name="Nguyen T."/>
            <person name="Nguyen N."/>
            <person name="Nicol R."/>
            <person name="Norbu C."/>
            <person name="Norbu N."/>
            <person name="Novod N."/>
            <person name="O'Neill B."/>
            <person name="Osman S."/>
            <person name="Markiewicz E."/>
            <person name="Oyono O.L."/>
            <person name="Patti C."/>
            <person name="Phunkhang P."/>
            <person name="Pierre F."/>
            <person name="Priest M."/>
            <person name="Raghuraman S."/>
            <person name="Rege F."/>
            <person name="Reyes R."/>
            <person name="Rise C."/>
            <person name="Rogov P."/>
            <person name="Ross K."/>
            <person name="Ryan E."/>
            <person name="Settipalli S."/>
            <person name="Shea T."/>
            <person name="Sherpa N."/>
            <person name="Shi L."/>
            <person name="Shih D."/>
            <person name="Sparrow T."/>
            <person name="Spaulding J."/>
            <person name="Stalker J."/>
            <person name="Stange-Thomann N."/>
            <person name="Stavropoulos S."/>
            <person name="Stone C."/>
            <person name="Strader C."/>
            <person name="Tesfaye S."/>
            <person name="Thomson T."/>
            <person name="Thoulutsang Y."/>
            <person name="Thoulutsang D."/>
            <person name="Topham K."/>
            <person name="Topping I."/>
            <person name="Tsamla T."/>
            <person name="Vassiliev H."/>
            <person name="Vo A."/>
            <person name="Wangchuk T."/>
            <person name="Wangdi T."/>
            <person name="Weiand M."/>
            <person name="Wilkinson J."/>
            <person name="Wilson A."/>
            <person name="Yadav S."/>
            <person name="Young G."/>
            <person name="Yu Q."/>
            <person name="Zembek L."/>
            <person name="Zhong D."/>
            <person name="Zimmer A."/>
            <person name="Zwirko Z."/>
            <person name="Jaffe D.B."/>
            <person name="Alvarez P."/>
            <person name="Brockman W."/>
            <person name="Butler J."/>
            <person name="Chin C."/>
            <person name="Gnerre S."/>
            <person name="Grabherr M."/>
            <person name="Kleber M."/>
            <person name="Mauceli E."/>
            <person name="MacCallum I."/>
        </authorList>
    </citation>
    <scope>NUCLEOTIDE SEQUENCE [LARGE SCALE GENOMIC DNA]</scope>
    <source>
        <strain evidence="3">Tai18E2 / Tucson 14021-0261.01</strain>
    </source>
</reference>
<dbReference type="PANTHER" id="PTHR47412:SF1">
    <property type="entry name" value="FI01434P-RELATED"/>
    <property type="match status" value="1"/>
</dbReference>
<accession>B4P035</accession>
<evidence type="ECO:0000313" key="3">
    <source>
        <dbReference type="Proteomes" id="UP000002282"/>
    </source>
</evidence>
<gene>
    <name evidence="2" type="primary">Dyak\GE18982</name>
    <name evidence="2" type="synonym">dyak_GLEANR_2764</name>
    <name evidence="2" type="synonym">GE18982</name>
    <name evidence="2" type="ORF">Dyak_GE18982</name>
</gene>
<reference evidence="2 3" key="2">
    <citation type="journal article" date="2007" name="PLoS Biol.">
        <title>Principles of genome evolution in the Drosophila melanogaster species group.</title>
        <authorList>
            <person name="Ranz J.M."/>
            <person name="Maurin D."/>
            <person name="Chan Y.S."/>
            <person name="von Grotthuss M."/>
            <person name="Hillier L.W."/>
            <person name="Roote J."/>
            <person name="Ashburner M."/>
            <person name="Bergman C.M."/>
        </authorList>
    </citation>
    <scope>NUCLEOTIDE SEQUENCE [LARGE SCALE GENOMIC DNA]</scope>
    <source>
        <strain evidence="3">Tai18E2 / Tucson 14021-0261.01</strain>
    </source>
</reference>
<keyword evidence="3" id="KW-1185">Reference proteome</keyword>
<keyword evidence="1" id="KW-1133">Transmembrane helix</keyword>
<dbReference type="OrthoDB" id="9974378at2759"/>